<evidence type="ECO:0000259" key="1">
    <source>
        <dbReference type="Pfam" id="PF04471"/>
    </source>
</evidence>
<evidence type="ECO:0000313" key="2">
    <source>
        <dbReference type="EMBL" id="NLV10506.1"/>
    </source>
</evidence>
<accession>A0A847UDE2</accession>
<protein>
    <recommendedName>
        <fullName evidence="1">Restriction endonuclease type IV Mrr domain-containing protein</fullName>
    </recommendedName>
</protein>
<dbReference type="InterPro" id="IPR011335">
    <property type="entry name" value="Restrct_endonuc-II-like"/>
</dbReference>
<dbReference type="GO" id="GO:0009307">
    <property type="term" value="P:DNA restriction-modification system"/>
    <property type="evidence" value="ECO:0007669"/>
    <property type="project" value="InterPro"/>
</dbReference>
<dbReference type="RefSeq" id="WP_170094192.1">
    <property type="nucleotide sequence ID" value="NZ_WOYG01000001.1"/>
</dbReference>
<sequence>MAIQHSPVEYTHALREVDEADSTAEKGDSFERLAVLLFSGISFLQKRGRKLRTDTGEIDVIIEYQGSDDLTIFDEYSRFIIAECKNWSRSVGSSEIRVFKDRLNEHGLNLGVFFARNGISGDTAADASKRVQDIFRDEGIAIIVISDYELEQIKRGFSFYEILDQKLYELRFSE</sequence>
<proteinExistence type="predicted"/>
<dbReference type="Pfam" id="PF04471">
    <property type="entry name" value="Mrr_cat"/>
    <property type="match status" value="1"/>
</dbReference>
<dbReference type="OrthoDB" id="194412at2157"/>
<dbReference type="Proteomes" id="UP000608662">
    <property type="component" value="Unassembled WGS sequence"/>
</dbReference>
<dbReference type="AlphaFoldDB" id="A0A847UDE2"/>
<dbReference type="SUPFAM" id="SSF52980">
    <property type="entry name" value="Restriction endonuclease-like"/>
    <property type="match status" value="1"/>
</dbReference>
<reference evidence="2" key="1">
    <citation type="submission" date="2019-12" db="EMBL/GenBank/DDBJ databases">
        <title>Whole-genome sequence of Halomicrobium mukohataei pws1.</title>
        <authorList>
            <person name="Verma D.K."/>
            <person name="Gopal K."/>
            <person name="Prasad E.S."/>
        </authorList>
    </citation>
    <scope>NUCLEOTIDE SEQUENCE</scope>
    <source>
        <strain evidence="2">Pws1</strain>
    </source>
</reference>
<dbReference type="GO" id="GO:0004519">
    <property type="term" value="F:endonuclease activity"/>
    <property type="evidence" value="ECO:0007669"/>
    <property type="project" value="InterPro"/>
</dbReference>
<feature type="domain" description="Restriction endonuclease type IV Mrr" evidence="1">
    <location>
        <begin position="26"/>
        <end position="129"/>
    </location>
</feature>
<comment type="caution">
    <text evidence="2">The sequence shown here is derived from an EMBL/GenBank/DDBJ whole genome shotgun (WGS) entry which is preliminary data.</text>
</comment>
<name>A0A847UDE2_9EURY</name>
<evidence type="ECO:0000313" key="3">
    <source>
        <dbReference type="Proteomes" id="UP000608662"/>
    </source>
</evidence>
<dbReference type="EMBL" id="WOYG01000001">
    <property type="protein sequence ID" value="NLV10506.1"/>
    <property type="molecule type" value="Genomic_DNA"/>
</dbReference>
<gene>
    <name evidence="2" type="ORF">GOC74_11265</name>
</gene>
<dbReference type="GO" id="GO:0003677">
    <property type="term" value="F:DNA binding"/>
    <property type="evidence" value="ECO:0007669"/>
    <property type="project" value="InterPro"/>
</dbReference>
<dbReference type="InterPro" id="IPR007560">
    <property type="entry name" value="Restrct_endonuc_IV_Mrr"/>
</dbReference>
<organism evidence="2 3">
    <name type="scientific">Halomicrobium mukohataei</name>
    <dbReference type="NCBI Taxonomy" id="57705"/>
    <lineage>
        <taxon>Archaea</taxon>
        <taxon>Methanobacteriati</taxon>
        <taxon>Methanobacteriota</taxon>
        <taxon>Stenosarchaea group</taxon>
        <taxon>Halobacteria</taxon>
        <taxon>Halobacteriales</taxon>
        <taxon>Haloarculaceae</taxon>
        <taxon>Halomicrobium</taxon>
    </lineage>
</organism>